<dbReference type="PANTHER" id="PTHR37049:SF5">
    <property type="entry name" value="TAIL SPECIFIC PROTEASE DOMAIN-CONTAINING PROTEIN"/>
    <property type="match status" value="1"/>
</dbReference>
<dbReference type="GO" id="GO:0008236">
    <property type="term" value="F:serine-type peptidase activity"/>
    <property type="evidence" value="ECO:0007669"/>
    <property type="project" value="InterPro"/>
</dbReference>
<dbReference type="Pfam" id="PF03572">
    <property type="entry name" value="Peptidase_S41"/>
    <property type="match status" value="1"/>
</dbReference>
<feature type="chain" id="PRO_5025641839" evidence="2">
    <location>
        <begin position="19"/>
        <end position="837"/>
    </location>
</feature>
<reference evidence="5" key="1">
    <citation type="journal article" date="2020" name="Stud. Mycol.">
        <title>101 Dothideomycetes genomes: a test case for predicting lifestyles and emergence of pathogens.</title>
        <authorList>
            <person name="Haridas S."/>
            <person name="Albert R."/>
            <person name="Binder M."/>
            <person name="Bloem J."/>
            <person name="Labutti K."/>
            <person name="Salamov A."/>
            <person name="Andreopoulos B."/>
            <person name="Baker S."/>
            <person name="Barry K."/>
            <person name="Bills G."/>
            <person name="Bluhm B."/>
            <person name="Cannon C."/>
            <person name="Castanera R."/>
            <person name="Culley D."/>
            <person name="Daum C."/>
            <person name="Ezra D."/>
            <person name="Gonzalez J."/>
            <person name="Henrissat B."/>
            <person name="Kuo A."/>
            <person name="Liang C."/>
            <person name="Lipzen A."/>
            <person name="Lutzoni F."/>
            <person name="Magnuson J."/>
            <person name="Mondo S."/>
            <person name="Nolan M."/>
            <person name="Ohm R."/>
            <person name="Pangilinan J."/>
            <person name="Park H.-J."/>
            <person name="Ramirez L."/>
            <person name="Alfaro M."/>
            <person name="Sun H."/>
            <person name="Tritt A."/>
            <person name="Yoshinaga Y."/>
            <person name="Zwiers L.-H."/>
            <person name="Turgeon B."/>
            <person name="Goodwin S."/>
            <person name="Spatafora J."/>
            <person name="Crous P."/>
            <person name="Grigoriev I."/>
        </authorList>
    </citation>
    <scope>NUCLEOTIDE SEQUENCE</scope>
    <source>
        <strain evidence="5">Tuck. ex Michener</strain>
    </source>
</reference>
<evidence type="ECO:0000256" key="2">
    <source>
        <dbReference type="SAM" id="SignalP"/>
    </source>
</evidence>
<dbReference type="OrthoDB" id="27214at2759"/>
<dbReference type="SUPFAM" id="SSF52096">
    <property type="entry name" value="ClpP/crotonase"/>
    <property type="match status" value="1"/>
</dbReference>
<gene>
    <name evidence="5" type="ORF">EV356DRAFT_444637</name>
</gene>
<evidence type="ECO:0000313" key="5">
    <source>
        <dbReference type="EMBL" id="KAF2235682.1"/>
    </source>
</evidence>
<dbReference type="Pfam" id="PF23658">
    <property type="entry name" value="PDZ_CPAF_rel"/>
    <property type="match status" value="1"/>
</dbReference>
<organism evidence="5 6">
    <name type="scientific">Viridothelium virens</name>
    <name type="common">Speckled blister lichen</name>
    <name type="synonym">Trypethelium virens</name>
    <dbReference type="NCBI Taxonomy" id="1048519"/>
    <lineage>
        <taxon>Eukaryota</taxon>
        <taxon>Fungi</taxon>
        <taxon>Dikarya</taxon>
        <taxon>Ascomycota</taxon>
        <taxon>Pezizomycotina</taxon>
        <taxon>Dothideomycetes</taxon>
        <taxon>Dothideomycetes incertae sedis</taxon>
        <taxon>Trypetheliales</taxon>
        <taxon>Trypetheliaceae</taxon>
        <taxon>Viridothelium</taxon>
    </lineage>
</organism>
<dbReference type="InterPro" id="IPR029045">
    <property type="entry name" value="ClpP/crotonase-like_dom_sf"/>
</dbReference>
<feature type="region of interest" description="Disordered" evidence="1">
    <location>
        <begin position="302"/>
        <end position="324"/>
    </location>
</feature>
<accession>A0A6A6HCG1</accession>
<evidence type="ECO:0000256" key="1">
    <source>
        <dbReference type="SAM" id="MobiDB-lite"/>
    </source>
</evidence>
<dbReference type="EMBL" id="ML991790">
    <property type="protein sequence ID" value="KAF2235682.1"/>
    <property type="molecule type" value="Genomic_DNA"/>
</dbReference>
<dbReference type="GO" id="GO:0006508">
    <property type="term" value="P:proteolysis"/>
    <property type="evidence" value="ECO:0007669"/>
    <property type="project" value="InterPro"/>
</dbReference>
<evidence type="ECO:0000259" key="3">
    <source>
        <dbReference type="Pfam" id="PF03572"/>
    </source>
</evidence>
<feature type="compositionally biased region" description="Low complexity" evidence="1">
    <location>
        <begin position="314"/>
        <end position="324"/>
    </location>
</feature>
<dbReference type="PANTHER" id="PTHR37049">
    <property type="entry name" value="PEPTIDASE S41 FAMILY PROTEIN"/>
    <property type="match status" value="1"/>
</dbReference>
<dbReference type="InterPro" id="IPR005151">
    <property type="entry name" value="Tail-specific_protease"/>
</dbReference>
<name>A0A6A6HCG1_VIRVR</name>
<evidence type="ECO:0000259" key="4">
    <source>
        <dbReference type="Pfam" id="PF23658"/>
    </source>
</evidence>
<evidence type="ECO:0000313" key="6">
    <source>
        <dbReference type="Proteomes" id="UP000800092"/>
    </source>
</evidence>
<keyword evidence="6" id="KW-1185">Reference proteome</keyword>
<dbReference type="Proteomes" id="UP000800092">
    <property type="component" value="Unassembled WGS sequence"/>
</dbReference>
<sequence>MSLVLFTALWCLSVLVLAKPQEGSSSTVSSAVAQATICGDIFSAVDEGQIYFDAEDAYDCLTSVPFNPAVASSFIQYYNTTLQFQSTLAYLQHPPQGYQQPAVDVLSQLDLIQQNITAGYYKNEYAFEADLQLLIYAMHDTHVTLSAGALAAFSFASPYSITSASIDGKQPPQVFFTDDIIASQQEGWQPSPIASINGEDAIAYLTQFAALNSAGTLEPHADWNQLMDTPALDIQGFTSVFGGAATFYPGDTLNFTFANSTQVPTYWLAIYNNPDDTGPLETAGDFFNYFVLGFIPASYNATSDSDDSGDDSPEGSSSTTSFFNASSGAYPNNPDIVQPDLSVEGGGVLTGYFLHDTSVAVLSVPTFEQSGDDVGTFSQTVADFIGNASKAGLSKVIIDLQQNSGGNVELVFDMFRQFFPTIDPFAGSRRRSHDLANILGGAITGYFDESQDETYAADEWVITDRLNAETGQNFSSWEEYFGPLTYQGDQFSLTERYNLSSEVFDEWAFDGWLPYGYTPDTPVTTSQPFAADDILLLTDGICASSCSLFLEMMVHQAGARTIVVGGRPETGPMQAASGTRGARVYSSDDLDEDFEFAASQNETANSTLPQRDLSFYVTYAGLNLRDQVRPNDSTPLQFKYEAADCRIFYTLANVYNMPQLWRDAANATWEDDSLCVEGSTGYSTINGKAASKAPPAPTAQLPSLDATSINRIADFNTEVTGGLEDGIARSVAHTEIVACGKSGACSANSVCRPVQVTCGNGQKKQTQACLPRCNNRDGATGCAGANTFCDLTSTQESKSVTKNGANSVSPNANYQGTLRSGFCTPTSDNGKLGCPRV</sequence>
<dbReference type="AlphaFoldDB" id="A0A6A6HCG1"/>
<dbReference type="Gene3D" id="3.90.226.10">
    <property type="entry name" value="2-enoyl-CoA Hydratase, Chain A, domain 1"/>
    <property type="match status" value="1"/>
</dbReference>
<protein>
    <submittedName>
        <fullName evidence="5">Peptidase S41 family protein</fullName>
    </submittedName>
</protein>
<keyword evidence="2" id="KW-0732">Signal</keyword>
<feature type="domain" description="CPAF-like PDZ" evidence="4">
    <location>
        <begin position="154"/>
        <end position="274"/>
    </location>
</feature>
<dbReference type="InterPro" id="IPR056186">
    <property type="entry name" value="PDZ_CPAF-rel"/>
</dbReference>
<dbReference type="InterPro" id="IPR052766">
    <property type="entry name" value="S41A_metabolite_peptidase"/>
</dbReference>
<feature type="signal peptide" evidence="2">
    <location>
        <begin position="1"/>
        <end position="18"/>
    </location>
</feature>
<feature type="compositionally biased region" description="Acidic residues" evidence="1">
    <location>
        <begin position="304"/>
        <end position="313"/>
    </location>
</feature>
<proteinExistence type="predicted"/>
<feature type="domain" description="Tail specific protease" evidence="3">
    <location>
        <begin position="359"/>
        <end position="567"/>
    </location>
</feature>